<dbReference type="PANTHER" id="PTHR15239">
    <property type="entry name" value="NUCLEAR EXPORT MEDIATOR FACTOR NEMF"/>
    <property type="match status" value="1"/>
</dbReference>
<evidence type="ECO:0000313" key="5">
    <source>
        <dbReference type="Proteomes" id="UP001596417"/>
    </source>
</evidence>
<dbReference type="EMBL" id="JBHTAX010000001">
    <property type="protein sequence ID" value="MFC7190335.1"/>
    <property type="molecule type" value="Genomic_DNA"/>
</dbReference>
<dbReference type="GO" id="GO:0043023">
    <property type="term" value="F:ribosomal large subunit binding"/>
    <property type="evidence" value="ECO:0007669"/>
    <property type="project" value="UniProtKB-UniRule"/>
</dbReference>
<comment type="function">
    <text evidence="1">Probably part of the ribosome quality control system (RQC). May mediate the addition of alanine residues (Ala tailing) to incompletely synthesized nascent chains from stalled ribosomes, leading to their degradation.</text>
</comment>
<feature type="region of interest" description="Disordered" evidence="2">
    <location>
        <begin position="447"/>
        <end position="469"/>
    </location>
</feature>
<organism evidence="4 5">
    <name type="scientific">Halocatena marina</name>
    <dbReference type="NCBI Taxonomy" id="2934937"/>
    <lineage>
        <taxon>Archaea</taxon>
        <taxon>Methanobacteriati</taxon>
        <taxon>Methanobacteriota</taxon>
        <taxon>Stenosarchaea group</taxon>
        <taxon>Halobacteria</taxon>
        <taxon>Halobacteriales</taxon>
        <taxon>Natronomonadaceae</taxon>
        <taxon>Halocatena</taxon>
    </lineage>
</organism>
<dbReference type="PANTHER" id="PTHR15239:SF6">
    <property type="entry name" value="RIBOSOME QUALITY CONTROL COMPLEX SUBUNIT NEMF"/>
    <property type="match status" value="1"/>
</dbReference>
<keyword evidence="1" id="KW-0694">RNA-binding</keyword>
<proteinExistence type="inferred from homology"/>
<dbReference type="GeneID" id="76199933"/>
<dbReference type="Proteomes" id="UP001596417">
    <property type="component" value="Unassembled WGS sequence"/>
</dbReference>
<dbReference type="Gene3D" id="2.30.310.10">
    <property type="entry name" value="ibrinogen binding protein from staphylococcus aureus domain"/>
    <property type="match status" value="1"/>
</dbReference>
<keyword evidence="5" id="KW-1185">Reference proteome</keyword>
<keyword evidence="1" id="KW-0648">Protein biosynthesis</keyword>
<dbReference type="Pfam" id="PF05833">
    <property type="entry name" value="NFACT_N"/>
    <property type="match status" value="1"/>
</dbReference>
<dbReference type="GO" id="GO:0019843">
    <property type="term" value="F:rRNA binding"/>
    <property type="evidence" value="ECO:0007669"/>
    <property type="project" value="UniProtKB-UniRule"/>
</dbReference>
<name>A0ABD5YV08_9EURY</name>
<dbReference type="HAMAP" id="MF_00844_A">
    <property type="entry name" value="RqcH_A"/>
    <property type="match status" value="1"/>
</dbReference>
<dbReference type="GO" id="GO:0000049">
    <property type="term" value="F:tRNA binding"/>
    <property type="evidence" value="ECO:0007669"/>
    <property type="project" value="UniProtKB-UniRule"/>
</dbReference>
<evidence type="ECO:0000259" key="3">
    <source>
        <dbReference type="Pfam" id="PF05670"/>
    </source>
</evidence>
<accession>A0ABD5YV08</accession>
<dbReference type="InterPro" id="IPR043681">
    <property type="entry name" value="RqcH_archaeal"/>
</dbReference>
<sequence length="699" mass="79150">MDRKRELSSIDLSALTTELQSFEGAKVDKAYLYDDSLVRLRMRDFDRGRVELLIEVGDPKRIHVADPANVSDAPGRPPHFAMMLRNRISGADFAGVEQYEFDRIVTLRFERPDGDTLVVAELFGDGNVAVCNAEHEILGCLETIRLSSRTVAPGARYEYPQSRFDPLDATKDQFMQQMDESDTDIVRTLATQLNLGGFWAEELCTRAGIEKTKSIEDADEAEYHDLFRVVDDLRETLSSGRFDPHVYYEDGDPIDATPVPLSEREGQECEQFDSFNMALDAYFAQLEEAGEETAAHEEPERPDFEGEIEKFERIVEQQQGAIESFEADANQERRKAELLYERYDLVDEVLTAVQHARSEDRSWDEIEERFEAGAERDIPAANAIEDVDGTDATVTLDLGELSVTVDTTINIEKNADQLYKEAKRIEEKREGALEAIEDTREQLEAVKQRRESWGTDDGPNVQKESDETESIDWLSRSSIPIRRDEQWYERFRWFHTSDGFLVIGGRNADQNEELVKKYMERGDLFFHAQAHGAPVTILKATGPSEAARDVDIPEQSREEAAQFAVSYSSVWKDGHYSGDVYMAEPDQVSKTPESGEFIEKGSFVIRGERTYYNDTAVGISVGITCEPQTRVIGGPPSAIESRAVTKIDLEPGRYAQNDIAKRLYRQFGDRFEDQSFLRKVASPDQIQECCPTGGSRIVE</sequence>
<dbReference type="Pfam" id="PF05670">
    <property type="entry name" value="NFACT-R_1"/>
    <property type="match status" value="1"/>
</dbReference>
<dbReference type="InterPro" id="IPR008532">
    <property type="entry name" value="NFACT_RNA-bd"/>
</dbReference>
<protein>
    <recommendedName>
        <fullName evidence="1">Archaeal Rqc2 homolog aRqcH</fullName>
        <shortName evidence="1">aRqcH</shortName>
    </recommendedName>
</protein>
<comment type="subunit">
    <text evidence="1">Associates with stalled 50S ribosomal subunits.</text>
</comment>
<dbReference type="AlphaFoldDB" id="A0ABD5YV08"/>
<dbReference type="NCBIfam" id="NF041120">
    <property type="entry name" value="RqcH_arch"/>
    <property type="match status" value="1"/>
</dbReference>
<gene>
    <name evidence="1 4" type="primary">rqcH</name>
    <name evidence="4" type="ORF">ACFQL7_11035</name>
</gene>
<feature type="coiled-coil region" evidence="1">
    <location>
        <begin position="308"/>
        <end position="342"/>
    </location>
</feature>
<dbReference type="RefSeq" id="WP_264556137.1">
    <property type="nucleotide sequence ID" value="NZ_CP109979.1"/>
</dbReference>
<dbReference type="InterPro" id="IPR051608">
    <property type="entry name" value="RQC_Subunit_NEMF"/>
</dbReference>
<keyword evidence="1" id="KW-0820">tRNA-binding</keyword>
<feature type="domain" description="NFACT RNA-binding" evidence="3">
    <location>
        <begin position="491"/>
        <end position="607"/>
    </location>
</feature>
<keyword evidence="1" id="KW-0175">Coiled coil</keyword>
<evidence type="ECO:0000256" key="1">
    <source>
        <dbReference type="HAMAP-Rule" id="MF_00844"/>
    </source>
</evidence>
<evidence type="ECO:0000256" key="2">
    <source>
        <dbReference type="SAM" id="MobiDB-lite"/>
    </source>
</evidence>
<evidence type="ECO:0000313" key="4">
    <source>
        <dbReference type="EMBL" id="MFC7190335.1"/>
    </source>
</evidence>
<keyword evidence="1" id="KW-0699">rRNA-binding</keyword>
<comment type="caution">
    <text evidence="4">The sequence shown here is derived from an EMBL/GenBank/DDBJ whole genome shotgun (WGS) entry which is preliminary data.</text>
</comment>
<comment type="similarity">
    <text evidence="1">Belongs to the NEMF family.</text>
</comment>
<dbReference type="GO" id="GO:0072344">
    <property type="term" value="P:rescue of stalled ribosome"/>
    <property type="evidence" value="ECO:0007669"/>
    <property type="project" value="UniProtKB-UniRule"/>
</dbReference>
<reference evidence="4 5" key="1">
    <citation type="journal article" date="2019" name="Int. J. Syst. Evol. Microbiol.">
        <title>The Global Catalogue of Microorganisms (GCM) 10K type strain sequencing project: providing services to taxonomists for standard genome sequencing and annotation.</title>
        <authorList>
            <consortium name="The Broad Institute Genomics Platform"/>
            <consortium name="The Broad Institute Genome Sequencing Center for Infectious Disease"/>
            <person name="Wu L."/>
            <person name="Ma J."/>
        </authorList>
    </citation>
    <scope>NUCLEOTIDE SEQUENCE [LARGE SCALE GENOMIC DNA]</scope>
    <source>
        <strain evidence="4 5">RDMS1</strain>
    </source>
</reference>